<organism evidence="2 3">
    <name type="scientific">Cognatilysobacter xinjiangensis</name>
    <dbReference type="NCBI Taxonomy" id="546892"/>
    <lineage>
        <taxon>Bacteria</taxon>
        <taxon>Pseudomonadati</taxon>
        <taxon>Pseudomonadota</taxon>
        <taxon>Gammaproteobacteria</taxon>
        <taxon>Lysobacterales</taxon>
        <taxon>Lysobacteraceae</taxon>
        <taxon>Cognatilysobacter</taxon>
    </lineage>
</organism>
<keyword evidence="1" id="KW-0472">Membrane</keyword>
<accession>A0ABQ3BSC7</accession>
<protein>
    <recommendedName>
        <fullName evidence="4">Phage abortive infection protein</fullName>
    </recommendedName>
</protein>
<proteinExistence type="predicted"/>
<evidence type="ECO:0000313" key="2">
    <source>
        <dbReference type="EMBL" id="GGZ56091.1"/>
    </source>
</evidence>
<keyword evidence="1" id="KW-1133">Transmembrane helix</keyword>
<sequence>MSDDQKDIDDSVTRALFIAGSSYVVAVIALVAYVIRFGKREWGDVDQWGLFGDFLGGVVNPAVGIATALLVVFTLKVTRTEAHRTRQQLDDQLNLLRKQHRLGEMLKRLDGAMDEWRRLMERPVRRLVIYNGSQLTEVSTWQTLGDAIDSEQFRNQIWATVAVPAEAGKARAAWEPIVNDARHLLHEIAAYCNAYEVEAGNRTVADYYRRRLAYGVLTIDAMGLLPVTVRNAMDFEELEVRSLQRS</sequence>
<keyword evidence="3" id="KW-1185">Reference proteome</keyword>
<feature type="transmembrane region" description="Helical" evidence="1">
    <location>
        <begin position="55"/>
        <end position="75"/>
    </location>
</feature>
<feature type="transmembrane region" description="Helical" evidence="1">
    <location>
        <begin position="12"/>
        <end position="35"/>
    </location>
</feature>
<evidence type="ECO:0008006" key="4">
    <source>
        <dbReference type="Google" id="ProtNLM"/>
    </source>
</evidence>
<gene>
    <name evidence="2" type="ORF">GCM10008101_06880</name>
</gene>
<name>A0ABQ3BSC7_9GAMM</name>
<dbReference type="EMBL" id="BMXY01000001">
    <property type="protein sequence ID" value="GGZ56091.1"/>
    <property type="molecule type" value="Genomic_DNA"/>
</dbReference>
<dbReference type="Proteomes" id="UP000643403">
    <property type="component" value="Unassembled WGS sequence"/>
</dbReference>
<dbReference type="RefSeq" id="WP_189446967.1">
    <property type="nucleotide sequence ID" value="NZ_BMXY01000001.1"/>
</dbReference>
<evidence type="ECO:0000313" key="3">
    <source>
        <dbReference type="Proteomes" id="UP000643403"/>
    </source>
</evidence>
<evidence type="ECO:0000256" key="1">
    <source>
        <dbReference type="SAM" id="Phobius"/>
    </source>
</evidence>
<comment type="caution">
    <text evidence="2">The sequence shown here is derived from an EMBL/GenBank/DDBJ whole genome shotgun (WGS) entry which is preliminary data.</text>
</comment>
<keyword evidence="1" id="KW-0812">Transmembrane</keyword>
<reference evidence="3" key="1">
    <citation type="journal article" date="2019" name="Int. J. Syst. Evol. Microbiol.">
        <title>The Global Catalogue of Microorganisms (GCM) 10K type strain sequencing project: providing services to taxonomists for standard genome sequencing and annotation.</title>
        <authorList>
            <consortium name="The Broad Institute Genomics Platform"/>
            <consortium name="The Broad Institute Genome Sequencing Center for Infectious Disease"/>
            <person name="Wu L."/>
            <person name="Ma J."/>
        </authorList>
    </citation>
    <scope>NUCLEOTIDE SEQUENCE [LARGE SCALE GENOMIC DNA]</scope>
    <source>
        <strain evidence="3">KCTC 22558</strain>
    </source>
</reference>